<keyword evidence="1" id="KW-0862">Zinc</keyword>
<keyword evidence="1" id="KW-0378">Hydrolase</keyword>
<comment type="subunit">
    <text evidence="1">Homodimer; disulfide-linked.</text>
</comment>
<dbReference type="GO" id="GO:0070573">
    <property type="term" value="F:metallodipeptidase activity"/>
    <property type="evidence" value="ECO:0007669"/>
    <property type="project" value="InterPro"/>
</dbReference>
<accession>A0A182JLJ2</accession>
<dbReference type="SUPFAM" id="SSF51556">
    <property type="entry name" value="Metallo-dependent hydrolases"/>
    <property type="match status" value="2"/>
</dbReference>
<keyword evidence="1" id="KW-1015">Disulfide bond</keyword>
<organism evidence="3">
    <name type="scientific">Anopheles atroparvus</name>
    <name type="common">European mosquito</name>
    <dbReference type="NCBI Taxonomy" id="41427"/>
    <lineage>
        <taxon>Eukaryota</taxon>
        <taxon>Metazoa</taxon>
        <taxon>Ecdysozoa</taxon>
        <taxon>Arthropoda</taxon>
        <taxon>Hexapoda</taxon>
        <taxon>Insecta</taxon>
        <taxon>Pterygota</taxon>
        <taxon>Neoptera</taxon>
        <taxon>Endopterygota</taxon>
        <taxon>Diptera</taxon>
        <taxon>Nematocera</taxon>
        <taxon>Culicoidea</taxon>
        <taxon>Culicidae</taxon>
        <taxon>Anophelinae</taxon>
        <taxon>Anopheles</taxon>
    </lineage>
</organism>
<dbReference type="PROSITE" id="PS00869">
    <property type="entry name" value="RENAL_DIPEPTIDASE_1"/>
    <property type="match status" value="1"/>
</dbReference>
<dbReference type="InterPro" id="IPR032466">
    <property type="entry name" value="Metal_Hydrolase"/>
</dbReference>
<dbReference type="EC" id="3.4.13.19" evidence="1"/>
<keyword evidence="1" id="KW-0449">Lipoprotein</keyword>
<feature type="compositionally biased region" description="Low complexity" evidence="2">
    <location>
        <begin position="101"/>
        <end position="131"/>
    </location>
</feature>
<dbReference type="GO" id="GO:0006508">
    <property type="term" value="P:proteolysis"/>
    <property type="evidence" value="ECO:0007669"/>
    <property type="project" value="UniProtKB-KW"/>
</dbReference>
<protein>
    <recommendedName>
        <fullName evidence="1">Dipeptidase</fullName>
        <ecNumber evidence="1">3.4.13.19</ecNumber>
    </recommendedName>
</protein>
<dbReference type="STRING" id="41427.A0A182JLJ2"/>
<keyword evidence="1" id="KW-0224">Dipeptidase</keyword>
<dbReference type="PANTHER" id="PTHR10443:SF47">
    <property type="entry name" value="DIPEPTIDASE"/>
    <property type="match status" value="1"/>
</dbReference>
<keyword evidence="1" id="KW-0479">Metal-binding</keyword>
<name>A0A182JLJ2_ANOAO</name>
<keyword evidence="1" id="KW-0336">GPI-anchor</keyword>
<sequence length="909" mass="99012">MTMISDDSYSEDMIPPPPPPLNRRPSYGYGCVMQQPVAPEPVHGEHQQAPLHDPNSSLGVNVGCARELDGLIGNGGYQGTMNQPDLFNFASSNGSSGGGTLKSTLKSGKPTANSKATAATPAAGASAKSKSKLNAEPLPVMMVDLMNGNATGPANGNDPAGLGGEPPKPYPPYYFDDNYLHHHYYYRNGDAGEPTELPIKDAMDAGQLYQLYHQHHHPHHHHPADTGGGAMYIPSYDGLGGLPVKYNTIGANGHLPPGAADLPLAGHFSGLAGGSPYQQQQHQGPLGHHASSCNVNQAYQAGSAKSNLIASHHFSNSLSNFNFNPSQYFGSALDPPPGTTIIPGGLGGVMGAGDGFPSSCSLNGTPSKQQPAHPWKHRQCPSRGSSSTGSGSSKWDLPSRQWLAVTSILLIAGAAGVAVPLALKVSSSAPLDERLQVATQLLDTVPLIDGHNDLPWNIRKFLHNQLNDFRFDDDLKSISPWSKSAWSHTDLQRLKRGRISSQFWAAYVPCEAQHKDAVQITLEQIDVIKRLTERYSPQLTSCTSVFDIVQAHKNRQMCSLIGVEGGHSLGGSLGVLRIYYALGVRYMTLTSTCHTTWADSSSADAPKYDVRHGGLTAYGKDGSVHHVEHMFPRTRANNAMVCLPAVSWPSAMAQGPSGLLTIIREMNRLGMIVDLSKSSVGTMKDVLATSQAPVIFSHSSAYALCNSSRNVQDEVLELVTKNRGLVMVNFYNKFLRCSENASVLDAVVVQGIGHLRYVPRRTALIEPSLRRRLQVLVQLALGGQLERQVDAPIVVEPGVQAQYVFMFKPRLNFNLAQQLLFDVPLRELRLEHHFHRHHEAGLAFSRKIDAPEFTTTQRTPDVEVRRRPLVRVFVRRMLHHFDGLHKRHGVRIITVITNRFEHVHGHADF</sequence>
<dbReference type="AlphaFoldDB" id="A0A182JLJ2"/>
<dbReference type="GO" id="GO:0098552">
    <property type="term" value="C:side of membrane"/>
    <property type="evidence" value="ECO:0007669"/>
    <property type="project" value="UniProtKB-KW"/>
</dbReference>
<comment type="catalytic activity">
    <reaction evidence="1">
        <text>an L-aminoacyl-L-amino acid + H2O = 2 an L-alpha-amino acid</text>
        <dbReference type="Rhea" id="RHEA:48940"/>
        <dbReference type="ChEBI" id="CHEBI:15377"/>
        <dbReference type="ChEBI" id="CHEBI:59869"/>
        <dbReference type="ChEBI" id="CHEBI:77460"/>
        <dbReference type="EC" id="3.4.13.19"/>
    </reaction>
</comment>
<evidence type="ECO:0000256" key="1">
    <source>
        <dbReference type="RuleBase" id="RU341113"/>
    </source>
</evidence>
<dbReference type="PROSITE" id="PS51365">
    <property type="entry name" value="RENAL_DIPEPTIDASE_2"/>
    <property type="match status" value="1"/>
</dbReference>
<dbReference type="Gene3D" id="3.20.20.140">
    <property type="entry name" value="Metal-dependent hydrolases"/>
    <property type="match status" value="2"/>
</dbReference>
<comment type="subcellular location">
    <subcellularLocation>
        <location evidence="1">Membrane</location>
        <topology evidence="1">Lipid-anchor</topology>
        <topology evidence="1">GPI-anchor</topology>
    </subcellularLocation>
</comment>
<feature type="compositionally biased region" description="Polar residues" evidence="2">
    <location>
        <begin position="359"/>
        <end position="370"/>
    </location>
</feature>
<dbReference type="EnsemblMetazoa" id="AATE020324-RA">
    <property type="protein sequence ID" value="AATE020324-PA.1"/>
    <property type="gene ID" value="AATE020324"/>
</dbReference>
<feature type="region of interest" description="Disordered" evidence="2">
    <location>
        <begin position="95"/>
        <end position="131"/>
    </location>
</feature>
<dbReference type="GO" id="GO:0046872">
    <property type="term" value="F:metal ion binding"/>
    <property type="evidence" value="ECO:0007669"/>
    <property type="project" value="UniProtKB-UniRule"/>
</dbReference>
<keyword evidence="1" id="KW-0482">Metalloprotease</keyword>
<comment type="cofactor">
    <cofactor evidence="1">
        <name>Zn(2+)</name>
        <dbReference type="ChEBI" id="CHEBI:29105"/>
    </cofactor>
</comment>
<keyword evidence="1" id="KW-0645">Protease</keyword>
<evidence type="ECO:0000256" key="2">
    <source>
        <dbReference type="SAM" id="MobiDB-lite"/>
    </source>
</evidence>
<dbReference type="Pfam" id="PF01244">
    <property type="entry name" value="Peptidase_M19"/>
    <property type="match status" value="2"/>
</dbReference>
<feature type="region of interest" description="Disordered" evidence="2">
    <location>
        <begin position="359"/>
        <end position="395"/>
    </location>
</feature>
<evidence type="ECO:0000313" key="3">
    <source>
        <dbReference type="EnsemblMetazoa" id="AATE020324-PA.1"/>
    </source>
</evidence>
<dbReference type="InterPro" id="IPR008257">
    <property type="entry name" value="Pept_M19"/>
</dbReference>
<reference evidence="3" key="1">
    <citation type="submission" date="2022-08" db="UniProtKB">
        <authorList>
            <consortium name="EnsemblMetazoa"/>
        </authorList>
    </citation>
    <scope>IDENTIFICATION</scope>
    <source>
        <strain evidence="3">EBRO</strain>
    </source>
</reference>
<keyword evidence="1" id="KW-0325">Glycoprotein</keyword>
<dbReference type="InterPro" id="IPR000180">
    <property type="entry name" value="Dipep_AS"/>
</dbReference>
<keyword evidence="1" id="KW-0472">Membrane</keyword>
<dbReference type="VEuPathDB" id="VectorBase:AATE020324"/>
<feature type="compositionally biased region" description="Low complexity" evidence="2">
    <location>
        <begin position="382"/>
        <end position="393"/>
    </location>
</feature>
<proteinExistence type="inferred from homology"/>
<feature type="region of interest" description="Disordered" evidence="2">
    <location>
        <begin position="1"/>
        <end position="27"/>
    </location>
</feature>
<dbReference type="PANTHER" id="PTHR10443">
    <property type="entry name" value="MICROSOMAL DIPEPTIDASE"/>
    <property type="match status" value="1"/>
</dbReference>
<comment type="similarity">
    <text evidence="1">Belongs to the metallo-dependent hydrolases superfamily. Peptidase M19 family.</text>
</comment>